<feature type="transmembrane region" description="Helical" evidence="1">
    <location>
        <begin position="102"/>
        <end position="122"/>
    </location>
</feature>
<feature type="transmembrane region" description="Helical" evidence="1">
    <location>
        <begin position="382"/>
        <end position="402"/>
    </location>
</feature>
<keyword evidence="1" id="KW-0472">Membrane</keyword>
<protein>
    <recommendedName>
        <fullName evidence="4">Membrane protein YfhO</fullName>
    </recommendedName>
</protein>
<feature type="transmembrane region" description="Helical" evidence="1">
    <location>
        <begin position="326"/>
        <end position="347"/>
    </location>
</feature>
<feature type="transmembrane region" description="Helical" evidence="1">
    <location>
        <begin position="12"/>
        <end position="34"/>
    </location>
</feature>
<feature type="transmembrane region" description="Helical" evidence="1">
    <location>
        <begin position="134"/>
        <end position="151"/>
    </location>
</feature>
<keyword evidence="1" id="KW-1133">Transmembrane helix</keyword>
<feature type="transmembrane region" description="Helical" evidence="1">
    <location>
        <begin position="353"/>
        <end position="370"/>
    </location>
</feature>
<feature type="transmembrane region" description="Helical" evidence="1">
    <location>
        <begin position="697"/>
        <end position="719"/>
    </location>
</feature>
<dbReference type="RefSeq" id="WP_245910073.1">
    <property type="nucleotide sequence ID" value="NZ_OBEG01000002.1"/>
</dbReference>
<feature type="transmembrane region" description="Helical" evidence="1">
    <location>
        <begin position="430"/>
        <end position="451"/>
    </location>
</feature>
<reference evidence="2 3" key="1">
    <citation type="submission" date="2017-09" db="EMBL/GenBank/DDBJ databases">
        <authorList>
            <person name="Ehlers B."/>
            <person name="Leendertz F.H."/>
        </authorList>
    </citation>
    <scope>NUCLEOTIDE SEQUENCE [LARGE SCALE GENOMIC DNA]</scope>
    <source>
        <strain evidence="2 3">DSM 45537</strain>
    </source>
</reference>
<name>A0A285L936_9NOCA</name>
<keyword evidence="3" id="KW-1185">Reference proteome</keyword>
<feature type="transmembrane region" description="Helical" evidence="1">
    <location>
        <begin position="408"/>
        <end position="425"/>
    </location>
</feature>
<dbReference type="Proteomes" id="UP000219565">
    <property type="component" value="Unassembled WGS sequence"/>
</dbReference>
<evidence type="ECO:0000313" key="3">
    <source>
        <dbReference type="Proteomes" id="UP000219565"/>
    </source>
</evidence>
<dbReference type="STRING" id="1379680.GCA_001612615_02676"/>
<evidence type="ECO:0000313" key="2">
    <source>
        <dbReference type="EMBL" id="SNY80983.1"/>
    </source>
</evidence>
<gene>
    <name evidence="2" type="ORF">SAMN04244553_2559</name>
</gene>
<evidence type="ECO:0008006" key="4">
    <source>
        <dbReference type="Google" id="ProtNLM"/>
    </source>
</evidence>
<evidence type="ECO:0000256" key="1">
    <source>
        <dbReference type="SAM" id="Phobius"/>
    </source>
</evidence>
<feature type="transmembrane region" description="Helical" evidence="1">
    <location>
        <begin position="226"/>
        <end position="249"/>
    </location>
</feature>
<sequence>MSTIAAIEPRRVGLKWGAITSLGVIAGYLAVLLADPRHYYTDDTEAQYAPMWVALGNQLREGRLPILIPHEWMAGNYTLEEAGLLNPAHLLVFLIAPSMDDLALYATLVKLVFSIIAGLGVFRICLAYGARAPWAAVAGVAFPLSGWFLFFDEASWFTPHVATAWMVHAWASGVNYARGRSGPIPVFVFLYLTLTVQYAFPAVESALVIVAVAAGEIVHQQRWAPAVRLMLASGCAALTAAIANFSGILSSQVTWRGSAQIHNDPFLTVPWSESLNASLPSTTPAFTAWWGHVQPLPMVYIAWFLIPALAFVDWRAARRSAREFSGIAFFAVAVLMWTAGPGAIGPLRWPARVLPMVAIALLVLVCVLLSRYGTFAASRRRMVAAGVLIGLLFVRSFSAAPLLALRHLIAAVVVAALGYAVVWLARHRGIVAACALTMVAMFPIAFTQVAIAPLTPLSYNFPEKRSEMRAAFPDFDGLTLQLADRAIIAPEDRGLAGAYGSLAIGNYAKALELDYVNAYTPIGHTGIAGLLCMAWDGSTCPDAFRRAFAAEPSTGVPVVDLMKVDRVVLHRAQYPDARDHPAPPGWQWVDYRGHERFIWVLERQGGPASTRDGAIAHTSGVTATSTGSYDDITTRAKVSSATGGRVVFSRLTWPGHRVTLNGRELPTFDIARSFLAVDIPPGTRNAELVVDWRPPGWQIGIGTAIAGLAGLGVLQWAYLRARRRMDDAPEVAEPDVSEADVAKAQVAEADVAEEMAETKS</sequence>
<proteinExistence type="predicted"/>
<feature type="transmembrane region" description="Helical" evidence="1">
    <location>
        <begin position="188"/>
        <end position="214"/>
    </location>
</feature>
<feature type="transmembrane region" description="Helical" evidence="1">
    <location>
        <begin position="296"/>
        <end position="314"/>
    </location>
</feature>
<keyword evidence="1" id="KW-0812">Transmembrane</keyword>
<dbReference type="AlphaFoldDB" id="A0A285L936"/>
<organism evidence="2 3">
    <name type="scientific">Nocardia amikacinitolerans</name>
    <dbReference type="NCBI Taxonomy" id="756689"/>
    <lineage>
        <taxon>Bacteria</taxon>
        <taxon>Bacillati</taxon>
        <taxon>Actinomycetota</taxon>
        <taxon>Actinomycetes</taxon>
        <taxon>Mycobacteriales</taxon>
        <taxon>Nocardiaceae</taxon>
        <taxon>Nocardia</taxon>
    </lineage>
</organism>
<dbReference type="EMBL" id="OBEG01000002">
    <property type="protein sequence ID" value="SNY80983.1"/>
    <property type="molecule type" value="Genomic_DNA"/>
</dbReference>
<accession>A0A285L936</accession>